<dbReference type="AlphaFoldDB" id="A0A5P8E6M4"/>
<sequence length="323" mass="35759">MFAALSAFCLTGCMDNNDDPDLSKFSITSQTSVGEVNTTIADIKKKYCAGRNGADFSRNASNFYTQVKDSQVIEGVIVANDISGNLYQTLMLRSFSSETDTIGDCILLSIKNTCLYPYFQLGQKVKVNLKGLYVGCYSKTPKIGQPYYTSYGNLNLGPMLLDLCKTNIELVGAPDPNARELKPWVPTDAWLRATANRTYQNSPTLATVRGYITEVQGDNVNIPAVGEVTGEKEPIYMDADSVKYKIFAPEVLHDDGYGVDRTIQLLTNTSKVTLRTSTENEIAFTRIPVTTCTFTGILTYYDGWQVQLRALDDLNILPTEQEQ</sequence>
<name>A0A5P8E6M4_9BACT</name>
<organism evidence="2 3">
    <name type="scientific">Pseudoprevotella muciniphila</name>
    <dbReference type="NCBI Taxonomy" id="2133944"/>
    <lineage>
        <taxon>Bacteria</taxon>
        <taxon>Pseudomonadati</taxon>
        <taxon>Bacteroidota</taxon>
        <taxon>Bacteroidia</taxon>
        <taxon>Bacteroidales</taxon>
        <taxon>Prevotellaceae</taxon>
        <taxon>Pseudoprevotella</taxon>
    </lineage>
</organism>
<reference evidence="2 3" key="1">
    <citation type="submission" date="2018-11" db="EMBL/GenBank/DDBJ databases">
        <authorList>
            <person name="Na S.W."/>
            <person name="Baik M."/>
        </authorList>
    </citation>
    <scope>NUCLEOTIDE SEQUENCE [LARGE SCALE GENOMIC DNA]</scope>
    <source>
        <strain evidence="2 3">E39</strain>
    </source>
</reference>
<dbReference type="Pfam" id="PF18942">
    <property type="entry name" value="DUF5689"/>
    <property type="match status" value="1"/>
</dbReference>
<dbReference type="Proteomes" id="UP000249375">
    <property type="component" value="Chromosome"/>
</dbReference>
<dbReference type="KEGG" id="alq:C7Y71_006380"/>
<evidence type="ECO:0000313" key="3">
    <source>
        <dbReference type="Proteomes" id="UP000249375"/>
    </source>
</evidence>
<accession>A0A5P8E6M4</accession>
<evidence type="ECO:0000259" key="1">
    <source>
        <dbReference type="Pfam" id="PF18942"/>
    </source>
</evidence>
<dbReference type="EMBL" id="CP033459">
    <property type="protein sequence ID" value="QFQ12673.1"/>
    <property type="molecule type" value="Genomic_DNA"/>
</dbReference>
<evidence type="ECO:0000313" key="2">
    <source>
        <dbReference type="EMBL" id="QFQ12673.1"/>
    </source>
</evidence>
<protein>
    <recommendedName>
        <fullName evidence="1">DUF5689 domain-containing protein</fullName>
    </recommendedName>
</protein>
<feature type="domain" description="DUF5689" evidence="1">
    <location>
        <begin position="36"/>
        <end position="313"/>
    </location>
</feature>
<keyword evidence="3" id="KW-1185">Reference proteome</keyword>
<proteinExistence type="predicted"/>
<gene>
    <name evidence="2" type="ORF">C7Y71_006380</name>
</gene>
<dbReference type="InterPro" id="IPR043744">
    <property type="entry name" value="DUF5689"/>
</dbReference>